<feature type="region of interest" description="Disordered" evidence="1">
    <location>
        <begin position="105"/>
        <end position="127"/>
    </location>
</feature>
<dbReference type="RefSeq" id="WP_168820514.1">
    <property type="nucleotide sequence ID" value="NZ_CP051217.1"/>
</dbReference>
<dbReference type="Proteomes" id="UP000501600">
    <property type="component" value="Chromosome"/>
</dbReference>
<protein>
    <submittedName>
        <fullName evidence="2">Uncharacterized protein</fullName>
    </submittedName>
</protein>
<evidence type="ECO:0000313" key="3">
    <source>
        <dbReference type="Proteomes" id="UP000501600"/>
    </source>
</evidence>
<sequence length="308" mass="34861">MARWLLFSTIILLGACGEPDKASDDSQSWLDQNQEPEDANTSAFSGPNGLDDRFNEAQHVARTIMGQRKNTLYADPNLEKQFSFFKSYFEAGTTDLADCGSFSSFGSQPQSTDENDADRLTSGETQSRQIEELATYSEITRSFLNRLGYSNQVINQPLEGYIQSMLKEMRDSNGAYLGTETRDQYQQKLAETMNILRLEYQPDMPQIIWEGGCGAFDEPFDIVFKPDNGVGWIIGKFDFELCRFRKQDPWNVNGNCRGWEEISDGDRMRLSGNYIYQASWPNGKKRKGTKSAVADELSETNVITLRAP</sequence>
<keyword evidence="3" id="KW-1185">Reference proteome</keyword>
<reference evidence="2 3" key="1">
    <citation type="submission" date="2020-04" db="EMBL/GenBank/DDBJ databases">
        <title>Genome sequence for Sphingorhabdus sp. strain M1.</title>
        <authorList>
            <person name="Park S.-J."/>
        </authorList>
    </citation>
    <scope>NUCLEOTIDE SEQUENCE [LARGE SCALE GENOMIC DNA]</scope>
    <source>
        <strain evidence="2 3">JK6</strain>
    </source>
</reference>
<dbReference type="AlphaFoldDB" id="A0A6H2DPX2"/>
<evidence type="ECO:0000313" key="2">
    <source>
        <dbReference type="EMBL" id="QJB70248.1"/>
    </source>
</evidence>
<dbReference type="EMBL" id="CP051217">
    <property type="protein sequence ID" value="QJB70248.1"/>
    <property type="molecule type" value="Genomic_DNA"/>
</dbReference>
<evidence type="ECO:0000256" key="1">
    <source>
        <dbReference type="SAM" id="MobiDB-lite"/>
    </source>
</evidence>
<accession>A0A6H2DPX2</accession>
<feature type="region of interest" description="Disordered" evidence="1">
    <location>
        <begin position="22"/>
        <end position="50"/>
    </location>
</feature>
<proteinExistence type="predicted"/>
<dbReference type="KEGG" id="phao:HF685_13990"/>
<dbReference type="PROSITE" id="PS51257">
    <property type="entry name" value="PROKAR_LIPOPROTEIN"/>
    <property type="match status" value="1"/>
</dbReference>
<gene>
    <name evidence="2" type="ORF">HF685_13990</name>
</gene>
<feature type="compositionally biased region" description="Polar residues" evidence="1">
    <location>
        <begin position="25"/>
        <end position="45"/>
    </location>
</feature>
<organism evidence="2 3">
    <name type="scientific">Parasphingorhabdus halotolerans</name>
    <dbReference type="NCBI Taxonomy" id="2725558"/>
    <lineage>
        <taxon>Bacteria</taxon>
        <taxon>Pseudomonadati</taxon>
        <taxon>Pseudomonadota</taxon>
        <taxon>Alphaproteobacteria</taxon>
        <taxon>Sphingomonadales</taxon>
        <taxon>Sphingomonadaceae</taxon>
        <taxon>Parasphingorhabdus</taxon>
    </lineage>
</organism>
<name>A0A6H2DPX2_9SPHN</name>